<dbReference type="AlphaFoldDB" id="A0A2X1UQ65"/>
<dbReference type="InterPro" id="IPR011006">
    <property type="entry name" value="CheY-like_superfamily"/>
</dbReference>
<keyword evidence="5" id="KW-0804">Transcription</keyword>
<sequence>MMTATESLRVLIVEDHSALAQNLAEYFDEAAYQLDFAADGLTALHLLATNQYDVIVLDIMLPAVSGLELCQRIREDLDSSTPIIMMTAKDQIEDKTLAFSLGADDYLVKPFALKELELRIHALARRHAGRLDKKKLRVGQIVYDPRSFLLTVAEVGSLHLSGIGARIFETLMKSYPNHVSYQELQQQVWGEREVDMNTIRTQTYALRKLLSDTFGRPLIKTIYGVGYELSIDAPEAGE</sequence>
<reference evidence="10 11" key="1">
    <citation type="submission" date="2018-06" db="EMBL/GenBank/DDBJ databases">
        <authorList>
            <consortium name="Pathogen Informatics"/>
            <person name="Doyle S."/>
        </authorList>
    </citation>
    <scope>NUCLEOTIDE SEQUENCE [LARGE SCALE GENOMIC DNA]</scope>
    <source>
        <strain evidence="10 11">NCTC11009</strain>
    </source>
</reference>
<dbReference type="GO" id="GO:0032993">
    <property type="term" value="C:protein-DNA complex"/>
    <property type="evidence" value="ECO:0007669"/>
    <property type="project" value="TreeGrafter"/>
</dbReference>
<organism evidence="10 11">
    <name type="scientific">Oligella urethralis</name>
    <dbReference type="NCBI Taxonomy" id="90245"/>
    <lineage>
        <taxon>Bacteria</taxon>
        <taxon>Pseudomonadati</taxon>
        <taxon>Pseudomonadota</taxon>
        <taxon>Betaproteobacteria</taxon>
        <taxon>Burkholderiales</taxon>
        <taxon>Alcaligenaceae</taxon>
        <taxon>Oligella</taxon>
    </lineage>
</organism>
<dbReference type="InterPro" id="IPR001789">
    <property type="entry name" value="Sig_transdc_resp-reg_receiver"/>
</dbReference>
<dbReference type="PROSITE" id="PS50110">
    <property type="entry name" value="RESPONSE_REGULATORY"/>
    <property type="match status" value="1"/>
</dbReference>
<feature type="modified residue" description="4-aspartylphosphate" evidence="6">
    <location>
        <position position="58"/>
    </location>
</feature>
<evidence type="ECO:0000313" key="11">
    <source>
        <dbReference type="Proteomes" id="UP000250242"/>
    </source>
</evidence>
<feature type="DNA-binding region" description="OmpR/PhoB-type" evidence="7">
    <location>
        <begin position="133"/>
        <end position="231"/>
    </location>
</feature>
<dbReference type="PANTHER" id="PTHR48111:SF22">
    <property type="entry name" value="REGULATOR OF RPOS"/>
    <property type="match status" value="1"/>
</dbReference>
<evidence type="ECO:0000256" key="4">
    <source>
        <dbReference type="ARBA" id="ARBA00023125"/>
    </source>
</evidence>
<feature type="domain" description="OmpR/PhoB-type" evidence="9">
    <location>
        <begin position="133"/>
        <end position="231"/>
    </location>
</feature>
<dbReference type="InterPro" id="IPR016032">
    <property type="entry name" value="Sig_transdc_resp-reg_C-effctor"/>
</dbReference>
<dbReference type="PANTHER" id="PTHR48111">
    <property type="entry name" value="REGULATOR OF RPOS"/>
    <property type="match status" value="1"/>
</dbReference>
<dbReference type="Proteomes" id="UP000250242">
    <property type="component" value="Unassembled WGS sequence"/>
</dbReference>
<dbReference type="FunFam" id="3.40.50.2300:FF:000001">
    <property type="entry name" value="DNA-binding response regulator PhoB"/>
    <property type="match status" value="1"/>
</dbReference>
<evidence type="ECO:0000256" key="7">
    <source>
        <dbReference type="PROSITE-ProRule" id="PRU01091"/>
    </source>
</evidence>
<evidence type="ECO:0000259" key="9">
    <source>
        <dbReference type="PROSITE" id="PS51755"/>
    </source>
</evidence>
<dbReference type="CDD" id="cd00383">
    <property type="entry name" value="trans_reg_C"/>
    <property type="match status" value="1"/>
</dbReference>
<proteinExistence type="predicted"/>
<keyword evidence="3" id="KW-0805">Transcription regulation</keyword>
<dbReference type="SUPFAM" id="SSF52172">
    <property type="entry name" value="CheY-like"/>
    <property type="match status" value="1"/>
</dbReference>
<dbReference type="Gene3D" id="3.40.50.2300">
    <property type="match status" value="1"/>
</dbReference>
<evidence type="ECO:0000259" key="8">
    <source>
        <dbReference type="PROSITE" id="PS50110"/>
    </source>
</evidence>
<evidence type="ECO:0000256" key="5">
    <source>
        <dbReference type="ARBA" id="ARBA00023163"/>
    </source>
</evidence>
<dbReference type="PROSITE" id="PS51755">
    <property type="entry name" value="OMPR_PHOB"/>
    <property type="match status" value="1"/>
</dbReference>
<dbReference type="GO" id="GO:0005829">
    <property type="term" value="C:cytosol"/>
    <property type="evidence" value="ECO:0007669"/>
    <property type="project" value="TreeGrafter"/>
</dbReference>
<evidence type="ECO:0000256" key="2">
    <source>
        <dbReference type="ARBA" id="ARBA00023012"/>
    </source>
</evidence>
<evidence type="ECO:0000313" key="10">
    <source>
        <dbReference type="EMBL" id="SPY09252.1"/>
    </source>
</evidence>
<dbReference type="SMART" id="SM00448">
    <property type="entry name" value="REC"/>
    <property type="match status" value="1"/>
</dbReference>
<keyword evidence="2" id="KW-0902">Two-component regulatory system</keyword>
<dbReference type="SMART" id="SM00862">
    <property type="entry name" value="Trans_reg_C"/>
    <property type="match status" value="1"/>
</dbReference>
<dbReference type="CDD" id="cd17574">
    <property type="entry name" value="REC_OmpR"/>
    <property type="match status" value="1"/>
</dbReference>
<keyword evidence="1 6" id="KW-0597">Phosphoprotein</keyword>
<dbReference type="GO" id="GO:0006355">
    <property type="term" value="P:regulation of DNA-templated transcription"/>
    <property type="evidence" value="ECO:0007669"/>
    <property type="project" value="InterPro"/>
</dbReference>
<evidence type="ECO:0000256" key="1">
    <source>
        <dbReference type="ARBA" id="ARBA00022553"/>
    </source>
</evidence>
<dbReference type="SUPFAM" id="SSF46894">
    <property type="entry name" value="C-terminal effector domain of the bipartite response regulators"/>
    <property type="match status" value="1"/>
</dbReference>
<accession>A0A2X1UQ65</accession>
<protein>
    <submittedName>
        <fullName evidence="10">Response regulator ArlR</fullName>
    </submittedName>
</protein>
<dbReference type="RefSeq" id="WP_070476048.1">
    <property type="nucleotide sequence ID" value="NZ_CAUPHC010000061.1"/>
</dbReference>
<dbReference type="EMBL" id="UATH01000001">
    <property type="protein sequence ID" value="SPY09252.1"/>
    <property type="molecule type" value="Genomic_DNA"/>
</dbReference>
<keyword evidence="4 7" id="KW-0238">DNA-binding</keyword>
<dbReference type="InterPro" id="IPR039420">
    <property type="entry name" value="WalR-like"/>
</dbReference>
<name>A0A2X1UQ65_9BURK</name>
<gene>
    <name evidence="10" type="primary">arlR</name>
    <name evidence="10" type="ORF">NCTC11009_02515</name>
</gene>
<dbReference type="InterPro" id="IPR036388">
    <property type="entry name" value="WH-like_DNA-bd_sf"/>
</dbReference>
<dbReference type="Gene3D" id="1.10.10.10">
    <property type="entry name" value="Winged helix-like DNA-binding domain superfamily/Winged helix DNA-binding domain"/>
    <property type="match status" value="1"/>
</dbReference>
<feature type="domain" description="Response regulatory" evidence="8">
    <location>
        <begin position="9"/>
        <end position="124"/>
    </location>
</feature>
<dbReference type="GO" id="GO:0000976">
    <property type="term" value="F:transcription cis-regulatory region binding"/>
    <property type="evidence" value="ECO:0007669"/>
    <property type="project" value="TreeGrafter"/>
</dbReference>
<dbReference type="Pfam" id="PF00072">
    <property type="entry name" value="Response_reg"/>
    <property type="match status" value="1"/>
</dbReference>
<dbReference type="Pfam" id="PF00486">
    <property type="entry name" value="Trans_reg_C"/>
    <property type="match status" value="1"/>
</dbReference>
<evidence type="ECO:0000256" key="3">
    <source>
        <dbReference type="ARBA" id="ARBA00023015"/>
    </source>
</evidence>
<dbReference type="GO" id="GO:0000156">
    <property type="term" value="F:phosphorelay response regulator activity"/>
    <property type="evidence" value="ECO:0007669"/>
    <property type="project" value="TreeGrafter"/>
</dbReference>
<dbReference type="InterPro" id="IPR001867">
    <property type="entry name" value="OmpR/PhoB-type_DNA-bd"/>
</dbReference>
<evidence type="ECO:0000256" key="6">
    <source>
        <dbReference type="PROSITE-ProRule" id="PRU00169"/>
    </source>
</evidence>